<dbReference type="AlphaFoldDB" id="A0A511MVG7"/>
<evidence type="ECO:0000313" key="1">
    <source>
        <dbReference type="EMBL" id="GEM44573.1"/>
    </source>
</evidence>
<dbReference type="InterPro" id="IPR036188">
    <property type="entry name" value="FAD/NAD-bd_sf"/>
</dbReference>
<proteinExistence type="predicted"/>
<dbReference type="Proteomes" id="UP000321306">
    <property type="component" value="Unassembled WGS sequence"/>
</dbReference>
<dbReference type="SUPFAM" id="SSF51905">
    <property type="entry name" value="FAD/NAD(P)-binding domain"/>
    <property type="match status" value="1"/>
</dbReference>
<organism evidence="1 2">
    <name type="scientific">Deinococcus cellulosilyticus (strain DSM 18568 / NBRC 106333 / KACC 11606 / 5516J-15)</name>
    <dbReference type="NCBI Taxonomy" id="1223518"/>
    <lineage>
        <taxon>Bacteria</taxon>
        <taxon>Thermotogati</taxon>
        <taxon>Deinococcota</taxon>
        <taxon>Deinococci</taxon>
        <taxon>Deinococcales</taxon>
        <taxon>Deinococcaceae</taxon>
        <taxon>Deinococcus</taxon>
    </lineage>
</organism>
<name>A0A511MVG7_DEIC1</name>
<gene>
    <name evidence="1" type="ORF">DC3_02080</name>
</gene>
<comment type="caution">
    <text evidence="1">The sequence shown here is derived from an EMBL/GenBank/DDBJ whole genome shotgun (WGS) entry which is preliminary data.</text>
</comment>
<sequence>MRQKALEAGACILTSGPEGLQETPQGWTLKLQEGTEIHARCVLDATGRQAWVARQLGIKRHSLDAQVALYREVDSTDGPPWIQVTAVEEGWWYISQLPHARSEMFFTLPESPAYLEKIHQGGWKVAPASVTFLSQVAGERWLAVGDAAFTFDPIASQGISQALASGYYAACAARDLLQGRKEAILAYTLTLLKATEGFFREWAGIYQAEQRFGGSIYWQQRHNLRSVQLPWWQQAELFTWVQAR</sequence>
<protein>
    <submittedName>
        <fullName evidence="1">Uncharacterized protein</fullName>
    </submittedName>
</protein>
<dbReference type="Gene3D" id="3.50.50.60">
    <property type="entry name" value="FAD/NAD(P)-binding domain"/>
    <property type="match status" value="1"/>
</dbReference>
<evidence type="ECO:0000313" key="2">
    <source>
        <dbReference type="Proteomes" id="UP000321306"/>
    </source>
</evidence>
<accession>A0A511MVG7</accession>
<dbReference type="EMBL" id="BJXB01000001">
    <property type="protein sequence ID" value="GEM44573.1"/>
    <property type="molecule type" value="Genomic_DNA"/>
</dbReference>
<keyword evidence="2" id="KW-1185">Reference proteome</keyword>
<reference evidence="1 2" key="1">
    <citation type="submission" date="2019-07" db="EMBL/GenBank/DDBJ databases">
        <title>Whole genome shotgun sequence of Deinococcus cellulosilyticus NBRC 106333.</title>
        <authorList>
            <person name="Hosoyama A."/>
            <person name="Uohara A."/>
            <person name="Ohji S."/>
            <person name="Ichikawa N."/>
        </authorList>
    </citation>
    <scope>NUCLEOTIDE SEQUENCE [LARGE SCALE GENOMIC DNA]</scope>
    <source>
        <strain evidence="1 2">NBRC 106333</strain>
    </source>
</reference>